<dbReference type="EMBL" id="JACMSC010000003">
    <property type="protein sequence ID" value="KAG6529510.1"/>
    <property type="molecule type" value="Genomic_DNA"/>
</dbReference>
<organism evidence="1 2">
    <name type="scientific">Zingiber officinale</name>
    <name type="common">Ginger</name>
    <name type="synonym">Amomum zingiber</name>
    <dbReference type="NCBI Taxonomy" id="94328"/>
    <lineage>
        <taxon>Eukaryota</taxon>
        <taxon>Viridiplantae</taxon>
        <taxon>Streptophyta</taxon>
        <taxon>Embryophyta</taxon>
        <taxon>Tracheophyta</taxon>
        <taxon>Spermatophyta</taxon>
        <taxon>Magnoliopsida</taxon>
        <taxon>Liliopsida</taxon>
        <taxon>Zingiberales</taxon>
        <taxon>Zingiberaceae</taxon>
        <taxon>Zingiber</taxon>
    </lineage>
</organism>
<comment type="caution">
    <text evidence="1">The sequence shown here is derived from an EMBL/GenBank/DDBJ whole genome shotgun (WGS) entry which is preliminary data.</text>
</comment>
<protein>
    <submittedName>
        <fullName evidence="1">Uncharacterized protein</fullName>
    </submittedName>
</protein>
<gene>
    <name evidence="1" type="ORF">ZIOFF_011712</name>
</gene>
<name>A0A8J5I8H8_ZINOF</name>
<dbReference type="InterPro" id="IPR046357">
    <property type="entry name" value="PPIase_dom_sf"/>
</dbReference>
<dbReference type="GO" id="GO:0003755">
    <property type="term" value="F:peptidyl-prolyl cis-trans isomerase activity"/>
    <property type="evidence" value="ECO:0007669"/>
    <property type="project" value="InterPro"/>
</dbReference>
<dbReference type="AlphaFoldDB" id="A0A8J5I8H8"/>
<keyword evidence="2" id="KW-1185">Reference proteome</keyword>
<accession>A0A8J5I8H8</accession>
<evidence type="ECO:0000313" key="2">
    <source>
        <dbReference type="Proteomes" id="UP000734854"/>
    </source>
</evidence>
<sequence>MLKEGECSKAKVANVETTKTISIRNFNLQLKVEKQEIGKEGLKKKLVKEEEGWDMPEVGDEVEVLCTGTLLNGTKFDSIHD</sequence>
<evidence type="ECO:0000313" key="1">
    <source>
        <dbReference type="EMBL" id="KAG6529510.1"/>
    </source>
</evidence>
<dbReference type="Proteomes" id="UP000734854">
    <property type="component" value="Unassembled WGS sequence"/>
</dbReference>
<dbReference type="SUPFAM" id="SSF54534">
    <property type="entry name" value="FKBP-like"/>
    <property type="match status" value="1"/>
</dbReference>
<proteinExistence type="predicted"/>
<dbReference type="Gene3D" id="3.10.50.40">
    <property type="match status" value="1"/>
</dbReference>
<reference evidence="1 2" key="1">
    <citation type="submission" date="2020-08" db="EMBL/GenBank/DDBJ databases">
        <title>Plant Genome Project.</title>
        <authorList>
            <person name="Zhang R.-G."/>
        </authorList>
    </citation>
    <scope>NUCLEOTIDE SEQUENCE [LARGE SCALE GENOMIC DNA]</scope>
    <source>
        <tissue evidence="1">Rhizome</tissue>
    </source>
</reference>